<dbReference type="PATRIC" id="fig|1232724.3.peg.2694"/>
<feature type="region of interest" description="Disordered" evidence="2">
    <location>
        <begin position="215"/>
        <end position="251"/>
    </location>
</feature>
<name>J9WCA7_MYCIP</name>
<dbReference type="HOGENOM" id="CLU_000243_0_2_11"/>
<gene>
    <name evidence="4" type="ORF">MIP_03884</name>
</gene>
<dbReference type="InterPro" id="IPR038332">
    <property type="entry name" value="PPE_sf"/>
</dbReference>
<dbReference type="PANTHER" id="PTHR46766:SF1">
    <property type="entry name" value="GLUTAMINE-RICH PROTEIN 2"/>
    <property type="match status" value="1"/>
</dbReference>
<dbReference type="GO" id="GO:0052572">
    <property type="term" value="P:response to host immune response"/>
    <property type="evidence" value="ECO:0007669"/>
    <property type="project" value="TreeGrafter"/>
</dbReference>
<dbReference type="PANTHER" id="PTHR46766">
    <property type="entry name" value="GLUTAMINE-RICH PROTEIN 2"/>
    <property type="match status" value="1"/>
</dbReference>
<dbReference type="EMBL" id="CP002275">
    <property type="protein sequence ID" value="AFS14665.1"/>
    <property type="molecule type" value="Genomic_DNA"/>
</dbReference>
<dbReference type="Proteomes" id="UP000007329">
    <property type="component" value="Chromosome"/>
</dbReference>
<dbReference type="KEGG" id="mid:MIP_03884"/>
<protein>
    <submittedName>
        <fullName evidence="4">PPE family protein</fullName>
    </submittedName>
</protein>
<accession>J9WCA7</accession>
<reference evidence="4 5" key="1">
    <citation type="journal article" date="2007" name="PLoS ONE">
        <title>Molecular analysis of a leprosy immunotherapeutic bacillus provides insights into Mycobacterium evolution.</title>
        <authorList>
            <person name="Ahmed N."/>
            <person name="Saini V."/>
            <person name="Raghuvanshi S."/>
            <person name="Khurana J.P."/>
            <person name="Tyagi A.K."/>
            <person name="Tyagi A.K."/>
            <person name="Hasnain S.E."/>
        </authorList>
    </citation>
    <scope>NUCLEOTIDE SEQUENCE [LARGE SCALE GENOMIC DNA]</scope>
    <source>
        <strain evidence="4">MTCC 9506</strain>
    </source>
</reference>
<evidence type="ECO:0000259" key="3">
    <source>
        <dbReference type="Pfam" id="PF00823"/>
    </source>
</evidence>
<evidence type="ECO:0000313" key="5">
    <source>
        <dbReference type="Proteomes" id="UP000007329"/>
    </source>
</evidence>
<comment type="similarity">
    <text evidence="1">Belongs to the mycobacterial PPE family.</text>
</comment>
<dbReference type="Pfam" id="PF00823">
    <property type="entry name" value="PPE"/>
    <property type="match status" value="1"/>
</dbReference>
<reference evidence="4 5" key="2">
    <citation type="journal article" date="2012" name="Nucleic Acids Res.">
        <title>Massive gene acquisitions in Mycobacterium indicus pranii provide a perspective on mycobacterial evolution.</title>
        <authorList>
            <person name="Saini V."/>
            <person name="Raghuvanshi S."/>
            <person name="Khurana J.P."/>
            <person name="Ahmed N."/>
            <person name="Hasnain S.E."/>
            <person name="Tyagi A.K."/>
            <person name="Tyagi A.K."/>
        </authorList>
    </citation>
    <scope>NUCLEOTIDE SEQUENCE [LARGE SCALE GENOMIC DNA]</scope>
    <source>
        <strain evidence="5">DSM 45239 / MTCC 9506</strain>
    </source>
</reference>
<dbReference type="SUPFAM" id="SSF140459">
    <property type="entry name" value="PE/PPE dimer-like"/>
    <property type="match status" value="1"/>
</dbReference>
<evidence type="ECO:0000313" key="4">
    <source>
        <dbReference type="EMBL" id="AFS14665.1"/>
    </source>
</evidence>
<evidence type="ECO:0000256" key="1">
    <source>
        <dbReference type="ARBA" id="ARBA00010652"/>
    </source>
</evidence>
<sequence>MFVDFAMLAPEINSARMYAGPGSGPMLVAAAAWHGLAAELRSAALSYGSALSSLANEEWHGPASAAMVAAATPYVAWMSTTATQAEQAAAQAEAAAAAYEAAFAATVPPPVIAANRAQLATLVATNVLGQNTPAIAATEAQYGEMWAQDAATMYGYAGSSAAATRLTMFTEPAQATSQDGQARQAAAVAQATGTSAGNQQATLSQLNTAVPHALQTLSSPTESSTPSTSGLASILDPEQQFLEHDHVDRGA</sequence>
<dbReference type="FunFam" id="1.20.1260.20:FF:000001">
    <property type="entry name" value="PPE family protein PPE41"/>
    <property type="match status" value="1"/>
</dbReference>
<dbReference type="Gene3D" id="1.20.1260.20">
    <property type="entry name" value="PPE superfamily"/>
    <property type="match status" value="1"/>
</dbReference>
<dbReference type="InterPro" id="IPR000030">
    <property type="entry name" value="PPE_dom"/>
</dbReference>
<feature type="domain" description="PPE" evidence="3">
    <location>
        <begin position="4"/>
        <end position="167"/>
    </location>
</feature>
<proteinExistence type="inferred from homology"/>
<feature type="compositionally biased region" description="Basic and acidic residues" evidence="2">
    <location>
        <begin position="241"/>
        <end position="251"/>
    </location>
</feature>
<organism evidence="4 5">
    <name type="scientific">Mycobacterium indicus pranii (strain DSM 45239 / MTCC 9506)</name>
    <dbReference type="NCBI Taxonomy" id="1232724"/>
    <lineage>
        <taxon>Bacteria</taxon>
        <taxon>Bacillati</taxon>
        <taxon>Actinomycetota</taxon>
        <taxon>Actinomycetes</taxon>
        <taxon>Mycobacteriales</taxon>
        <taxon>Mycobacteriaceae</taxon>
        <taxon>Mycobacterium</taxon>
        <taxon>Mycobacterium avium complex (MAC)</taxon>
    </lineage>
</organism>
<feature type="compositionally biased region" description="Low complexity" evidence="2">
    <location>
        <begin position="216"/>
        <end position="229"/>
    </location>
</feature>
<evidence type="ECO:0000256" key="2">
    <source>
        <dbReference type="SAM" id="MobiDB-lite"/>
    </source>
</evidence>
<dbReference type="AlphaFoldDB" id="J9WCA7"/>